<evidence type="ECO:0000259" key="13">
    <source>
        <dbReference type="PROSITE" id="PS50110"/>
    </source>
</evidence>
<evidence type="ECO:0000256" key="5">
    <source>
        <dbReference type="ARBA" id="ARBA00022692"/>
    </source>
</evidence>
<evidence type="ECO:0000256" key="1">
    <source>
        <dbReference type="ARBA" id="ARBA00000085"/>
    </source>
</evidence>
<dbReference type="Pfam" id="PF00989">
    <property type="entry name" value="PAS"/>
    <property type="match status" value="1"/>
</dbReference>
<evidence type="ECO:0000256" key="11">
    <source>
        <dbReference type="SAM" id="Phobius"/>
    </source>
</evidence>
<feature type="domain" description="CHASE" evidence="16">
    <location>
        <begin position="74"/>
        <end position="246"/>
    </location>
</feature>
<feature type="modified residue" description="4-aspartylphosphate" evidence="10">
    <location>
        <position position="1078"/>
    </location>
</feature>
<dbReference type="SMART" id="SM00448">
    <property type="entry name" value="REC"/>
    <property type="match status" value="1"/>
</dbReference>
<feature type="domain" description="PAC" evidence="15">
    <location>
        <begin position="691"/>
        <end position="747"/>
    </location>
</feature>
<dbReference type="NCBIfam" id="TIGR00229">
    <property type="entry name" value="sensory_box"/>
    <property type="match status" value="1"/>
</dbReference>
<dbReference type="EC" id="2.7.13.3" evidence="3"/>
<dbReference type="InterPro" id="IPR004358">
    <property type="entry name" value="Sig_transdc_His_kin-like_C"/>
</dbReference>
<comment type="catalytic activity">
    <reaction evidence="1">
        <text>ATP + protein L-histidine = ADP + protein N-phospho-L-histidine.</text>
        <dbReference type="EC" id="2.7.13.3"/>
    </reaction>
</comment>
<dbReference type="Gene3D" id="1.10.287.130">
    <property type="match status" value="1"/>
</dbReference>
<dbReference type="PROSITE" id="PS50894">
    <property type="entry name" value="HPT"/>
    <property type="match status" value="1"/>
</dbReference>
<keyword evidence="5 11" id="KW-0812">Transmembrane</keyword>
<dbReference type="SUPFAM" id="SSF55785">
    <property type="entry name" value="PYP-like sensor domain (PAS domain)"/>
    <property type="match status" value="3"/>
</dbReference>
<dbReference type="InterPro" id="IPR005467">
    <property type="entry name" value="His_kinase_dom"/>
</dbReference>
<evidence type="ECO:0000259" key="15">
    <source>
        <dbReference type="PROSITE" id="PS50113"/>
    </source>
</evidence>
<dbReference type="CDD" id="cd00082">
    <property type="entry name" value="HisKA"/>
    <property type="match status" value="1"/>
</dbReference>
<evidence type="ECO:0000256" key="6">
    <source>
        <dbReference type="ARBA" id="ARBA00022989"/>
    </source>
</evidence>
<dbReference type="InterPro" id="IPR003661">
    <property type="entry name" value="HisK_dim/P_dom"/>
</dbReference>
<keyword evidence="7" id="KW-0902">Two-component regulatory system</keyword>
<dbReference type="InterPro" id="IPR003594">
    <property type="entry name" value="HATPase_dom"/>
</dbReference>
<dbReference type="Gene3D" id="3.30.450.20">
    <property type="entry name" value="PAS domain"/>
    <property type="match status" value="3"/>
</dbReference>
<dbReference type="SUPFAM" id="SSF52172">
    <property type="entry name" value="CheY-like"/>
    <property type="match status" value="1"/>
</dbReference>
<feature type="domain" description="HPt" evidence="17">
    <location>
        <begin position="1187"/>
        <end position="1292"/>
    </location>
</feature>
<evidence type="ECO:0000256" key="8">
    <source>
        <dbReference type="ARBA" id="ARBA00023136"/>
    </source>
</evidence>
<dbReference type="SUPFAM" id="SSF55874">
    <property type="entry name" value="ATPase domain of HSP90 chaperone/DNA topoisomerase II/histidine kinase"/>
    <property type="match status" value="1"/>
</dbReference>
<feature type="domain" description="Histidine kinase" evidence="12">
    <location>
        <begin position="764"/>
        <end position="996"/>
    </location>
</feature>
<comment type="subcellular location">
    <subcellularLocation>
        <location evidence="2">Membrane</location>
    </subcellularLocation>
</comment>
<dbReference type="PROSITE" id="PS50113">
    <property type="entry name" value="PAC"/>
    <property type="match status" value="2"/>
</dbReference>
<evidence type="ECO:0000259" key="12">
    <source>
        <dbReference type="PROSITE" id="PS50109"/>
    </source>
</evidence>
<dbReference type="Gene3D" id="3.40.50.2300">
    <property type="match status" value="1"/>
</dbReference>
<gene>
    <name evidence="18" type="ORF">AACH10_03395</name>
</gene>
<dbReference type="Gene3D" id="1.20.120.160">
    <property type="entry name" value="HPT domain"/>
    <property type="match status" value="1"/>
</dbReference>
<feature type="domain" description="PAC" evidence="15">
    <location>
        <begin position="419"/>
        <end position="473"/>
    </location>
</feature>
<keyword evidence="8 11" id="KW-0472">Membrane</keyword>
<dbReference type="PROSITE" id="PS50109">
    <property type="entry name" value="HIS_KIN"/>
    <property type="match status" value="1"/>
</dbReference>
<dbReference type="RefSeq" id="WP_341408946.1">
    <property type="nucleotide sequence ID" value="NZ_JBBUTH010000001.1"/>
</dbReference>
<reference evidence="18 19" key="1">
    <citation type="submission" date="2024-04" db="EMBL/GenBank/DDBJ databases">
        <title>Novel species of the genus Ideonella isolated from streams.</title>
        <authorList>
            <person name="Lu H."/>
        </authorList>
    </citation>
    <scope>NUCLEOTIDE SEQUENCE [LARGE SCALE GENOMIC DNA]</scope>
    <source>
        <strain evidence="18 19">DXS22W</strain>
    </source>
</reference>
<dbReference type="InterPro" id="IPR006189">
    <property type="entry name" value="CHASE_dom"/>
</dbReference>
<dbReference type="Proteomes" id="UP001365405">
    <property type="component" value="Unassembled WGS sequence"/>
</dbReference>
<dbReference type="InterPro" id="IPR011006">
    <property type="entry name" value="CheY-like_superfamily"/>
</dbReference>
<keyword evidence="19" id="KW-1185">Reference proteome</keyword>
<dbReference type="InterPro" id="IPR001789">
    <property type="entry name" value="Sig_transdc_resp-reg_receiver"/>
</dbReference>
<dbReference type="PANTHER" id="PTHR45339:SF5">
    <property type="entry name" value="HISTIDINE KINASE"/>
    <property type="match status" value="1"/>
</dbReference>
<dbReference type="PROSITE" id="PS50110">
    <property type="entry name" value="RESPONSE_REGULATORY"/>
    <property type="match status" value="1"/>
</dbReference>
<dbReference type="PROSITE" id="PS50112">
    <property type="entry name" value="PAS"/>
    <property type="match status" value="1"/>
</dbReference>
<dbReference type="InterPro" id="IPR013767">
    <property type="entry name" value="PAS_fold"/>
</dbReference>
<proteinExistence type="predicted"/>
<dbReference type="Pfam" id="PF03924">
    <property type="entry name" value="CHASE"/>
    <property type="match status" value="1"/>
</dbReference>
<evidence type="ECO:0000313" key="19">
    <source>
        <dbReference type="Proteomes" id="UP001365405"/>
    </source>
</evidence>
<evidence type="ECO:0000256" key="9">
    <source>
        <dbReference type="PROSITE-ProRule" id="PRU00110"/>
    </source>
</evidence>
<dbReference type="Pfam" id="PF00072">
    <property type="entry name" value="Response_reg"/>
    <property type="match status" value="1"/>
</dbReference>
<dbReference type="SUPFAM" id="SSF47384">
    <property type="entry name" value="Homodimeric domain of signal transducing histidine kinase"/>
    <property type="match status" value="1"/>
</dbReference>
<dbReference type="SMART" id="SM00388">
    <property type="entry name" value="HisKA"/>
    <property type="match status" value="1"/>
</dbReference>
<evidence type="ECO:0000256" key="2">
    <source>
        <dbReference type="ARBA" id="ARBA00004370"/>
    </source>
</evidence>
<dbReference type="Pfam" id="PF02518">
    <property type="entry name" value="HATPase_c"/>
    <property type="match status" value="1"/>
</dbReference>
<sequence length="1391" mass="149969">MPDTPPPRALPLLVLLCGLALTLGLVARQADQNQRFALERFDAQAQRLVAQLQDRLQTYEYGVRGARGAIQAAGEQGITRNAFRAYHLSRELDREFRGAHGFGFVRRVAPSDEAAFLAAARRDGAPGFTLRQLSPRDGERWVIQYVEPVESNRSALGLDIASEPARRRAAEQAMLRGEATLTAPISLVQASGQSQRGFLLLLPVYRADAPGAARQATADARREALYGWTYAPLVIDEVLQDFALHDEAFALALHDVADGTAQRFFATAGFDDATEQVRPALVRRIGQSVYGRQWEIELRARPRFVTELKLLSPVQVGVLGALASGLLALVLHLARLGQQRSRELRAGQLRLAAIAENSSDAIISESLDGIVTGWNRAAERIFGWREHEAIGRPLATLIQPDERPDETLQILQRAGHGETLAPFDSVRRHRDGTLVDVSIAASPITDDSGRIIGVGKTIRDIGARRAAERQLQALTGTLEQLVAERSAQLQSARHDLQTILDALPSMVGYWDRQLFNRFANHAYHQWFGVDPGSLPGRHMQELLGPSLFARNLPYIEGALAGQPQTFERAIPHPSGQGVRHSLAHYLPDLRDGQVQGFYVLVHDVSELTEGRMRLADSEAFLERVGRVARVGGWRYEPDSGRLAWTQETRRIHEVAPDYQPTLDDGLAFYPSPGREQLQAAVQAALTQGQAWDMELPFVTASGRALWVRAVGEPEYRDGDALRQRPVRLVGALQDITARREADLALRRLQAAEAANAAKSEFLANVSHEIRTPMNAVIGLAHLLGQSTLDADQRGLLERMQGASQALMGVIDAVLDLSKIEAGQMALAQAPFEPRALLHMLQQMLAPQAQARGLWLRVQVAPEVPTWLRGDVLRVQQILTNLLANALKFTTEGGVDLALSCLPDAPTEPATDGPGAPAAVQLHCRVRDTGIGIAPEAQARLFTPFTQADTSTTRRFGGTGLGLSIVRRLAELMGGQAGVHSVPGQGSEFWVTLRLARVDEADAQVLVAPRAAPDAPPPGLLQQLPGVRVLLVDDSELNLEVARRMLQAEGAEVSACTEGAQALRCLAETPDGFDLVLMDVQMPGMDGHEVTRRLRADARWQRVPVIALTAGALVTERQRALEAGMNDFISKPLSPQALVQTLRLHVERARGAPLVPRPRPQPAAALAAAWPAVPGLDTAEAAQRLQGDAALLARLLRRLLRESADLMPPAAPALPPTPGERQALARRLHTLRGSAAMLGAEAVAGQARVAEAAVLACDTAGAPAADAPLAQAGQALAALAQALGTLADALAPWLAIQTAPARQAQAAGAVPVGAAEAAPELARTLPPEALDQLVMLLRLQDFAAVAAFEALAPALRAHHGAAEVEALAEAMARLDFRGVADRLMAWATPQAA</sequence>
<feature type="domain" description="Response regulatory" evidence="13">
    <location>
        <begin position="1027"/>
        <end position="1145"/>
    </location>
</feature>
<dbReference type="InterPro" id="IPR042240">
    <property type="entry name" value="CHASE_sf"/>
</dbReference>
<dbReference type="Pfam" id="PF00512">
    <property type="entry name" value="HisKA"/>
    <property type="match status" value="1"/>
</dbReference>
<dbReference type="CDD" id="cd00130">
    <property type="entry name" value="PAS"/>
    <property type="match status" value="2"/>
</dbReference>
<name>A0ABU9CEF6_9BURK</name>
<dbReference type="PRINTS" id="PR00344">
    <property type="entry name" value="BCTRLSENSOR"/>
</dbReference>
<dbReference type="InterPro" id="IPR036641">
    <property type="entry name" value="HPT_dom_sf"/>
</dbReference>
<dbReference type="SMART" id="SM00086">
    <property type="entry name" value="PAC"/>
    <property type="match status" value="3"/>
</dbReference>
<dbReference type="SMART" id="SM00387">
    <property type="entry name" value="HATPase_c"/>
    <property type="match status" value="1"/>
</dbReference>
<dbReference type="InterPro" id="IPR036890">
    <property type="entry name" value="HATPase_C_sf"/>
</dbReference>
<dbReference type="InterPro" id="IPR035965">
    <property type="entry name" value="PAS-like_dom_sf"/>
</dbReference>
<evidence type="ECO:0000256" key="3">
    <source>
        <dbReference type="ARBA" id="ARBA00012438"/>
    </source>
</evidence>
<evidence type="ECO:0000259" key="14">
    <source>
        <dbReference type="PROSITE" id="PS50112"/>
    </source>
</evidence>
<dbReference type="CDD" id="cd16922">
    <property type="entry name" value="HATPase_EvgS-ArcB-TorS-like"/>
    <property type="match status" value="1"/>
</dbReference>
<dbReference type="Gene3D" id="3.30.565.10">
    <property type="entry name" value="Histidine kinase-like ATPase, C-terminal domain"/>
    <property type="match status" value="1"/>
</dbReference>
<evidence type="ECO:0000256" key="7">
    <source>
        <dbReference type="ARBA" id="ARBA00023012"/>
    </source>
</evidence>
<dbReference type="InterPro" id="IPR036097">
    <property type="entry name" value="HisK_dim/P_sf"/>
</dbReference>
<dbReference type="InterPro" id="IPR013656">
    <property type="entry name" value="PAS_4"/>
</dbReference>
<dbReference type="PANTHER" id="PTHR45339">
    <property type="entry name" value="HYBRID SIGNAL TRANSDUCTION HISTIDINE KINASE J"/>
    <property type="match status" value="1"/>
</dbReference>
<keyword evidence="4 10" id="KW-0597">Phosphoprotein</keyword>
<protein>
    <recommendedName>
        <fullName evidence="3">histidine kinase</fullName>
        <ecNumber evidence="3">2.7.13.3</ecNumber>
    </recommendedName>
</protein>
<dbReference type="SMART" id="SM01079">
    <property type="entry name" value="CHASE"/>
    <property type="match status" value="1"/>
</dbReference>
<accession>A0ABU9CEF6</accession>
<keyword evidence="6 11" id="KW-1133">Transmembrane helix</keyword>
<dbReference type="InterPro" id="IPR001610">
    <property type="entry name" value="PAC"/>
</dbReference>
<feature type="domain" description="PAS" evidence="14">
    <location>
        <begin position="347"/>
        <end position="418"/>
    </location>
</feature>
<dbReference type="InterPro" id="IPR000700">
    <property type="entry name" value="PAS-assoc_C"/>
</dbReference>
<evidence type="ECO:0000256" key="10">
    <source>
        <dbReference type="PROSITE-ProRule" id="PRU00169"/>
    </source>
</evidence>
<dbReference type="Pfam" id="PF08448">
    <property type="entry name" value="PAS_4"/>
    <property type="match status" value="1"/>
</dbReference>
<dbReference type="EMBL" id="JBBUTH010000001">
    <property type="protein sequence ID" value="MEK8049276.1"/>
    <property type="molecule type" value="Genomic_DNA"/>
</dbReference>
<dbReference type="InterPro" id="IPR000014">
    <property type="entry name" value="PAS"/>
</dbReference>
<evidence type="ECO:0000313" key="18">
    <source>
        <dbReference type="EMBL" id="MEK8049276.1"/>
    </source>
</evidence>
<comment type="caution">
    <text evidence="18">The sequence shown here is derived from an EMBL/GenBank/DDBJ whole genome shotgun (WGS) entry which is preliminary data.</text>
</comment>
<dbReference type="Gene3D" id="3.30.450.350">
    <property type="entry name" value="CHASE domain"/>
    <property type="match status" value="1"/>
</dbReference>
<dbReference type="Pfam" id="PF01627">
    <property type="entry name" value="Hpt"/>
    <property type="match status" value="1"/>
</dbReference>
<dbReference type="CDD" id="cd17546">
    <property type="entry name" value="REC_hyHK_CKI1_RcsC-like"/>
    <property type="match status" value="1"/>
</dbReference>
<evidence type="ECO:0000256" key="4">
    <source>
        <dbReference type="ARBA" id="ARBA00022553"/>
    </source>
</evidence>
<feature type="transmembrane region" description="Helical" evidence="11">
    <location>
        <begin position="310"/>
        <end position="334"/>
    </location>
</feature>
<evidence type="ECO:0000259" key="17">
    <source>
        <dbReference type="PROSITE" id="PS50894"/>
    </source>
</evidence>
<dbReference type="SUPFAM" id="SSF47226">
    <property type="entry name" value="Histidine-containing phosphotransfer domain, HPT domain"/>
    <property type="match status" value="1"/>
</dbReference>
<organism evidence="18 19">
    <name type="scientific">Pseudaquabacterium inlustre</name>
    <dbReference type="NCBI Taxonomy" id="2984192"/>
    <lineage>
        <taxon>Bacteria</taxon>
        <taxon>Pseudomonadati</taxon>
        <taxon>Pseudomonadota</taxon>
        <taxon>Betaproteobacteria</taxon>
        <taxon>Burkholderiales</taxon>
        <taxon>Sphaerotilaceae</taxon>
        <taxon>Pseudaquabacterium</taxon>
    </lineage>
</organism>
<dbReference type="PROSITE" id="PS50839">
    <property type="entry name" value="CHASE"/>
    <property type="match status" value="1"/>
</dbReference>
<evidence type="ECO:0000259" key="16">
    <source>
        <dbReference type="PROSITE" id="PS50839"/>
    </source>
</evidence>
<dbReference type="InterPro" id="IPR008207">
    <property type="entry name" value="Sig_transdc_His_kin_Hpt_dom"/>
</dbReference>
<dbReference type="SMART" id="SM00091">
    <property type="entry name" value="PAS"/>
    <property type="match status" value="2"/>
</dbReference>
<feature type="modified residue" description="Phosphohistidine" evidence="9">
    <location>
        <position position="1228"/>
    </location>
</feature>